<dbReference type="Proteomes" id="UP001224775">
    <property type="component" value="Unassembled WGS sequence"/>
</dbReference>
<evidence type="ECO:0000313" key="2">
    <source>
        <dbReference type="Proteomes" id="UP001224775"/>
    </source>
</evidence>
<dbReference type="AlphaFoldDB" id="A0AAD8XTY8"/>
<proteinExistence type="predicted"/>
<sequence>MVSIILQRTLAKVAAAAILLLTSLFCCTQDVIAFAPPPSSNRRNVLQQIISASTAALIIPANKEPALAVAPFAPVDALLPATRVKLMIDRSVDIASKLVDAGDNIEIKQAMLRDLENLLLTTQNFNIGTTPIEVPQQPAKLYLDAYADYRKSVSILEKPGAMLVQNGEINAWKRLKKQEKLREDADEIRAALNYYTSNINFNSDKFVLTASKDERSKMIREDRIPDVRTVIQSDMGLRYLLRNDILTACDDARAELKYQLTKQADADSAETVDGQELLDLLLVAQSACSKWFDLIDEKNVKEALFIVSREG</sequence>
<reference evidence="1" key="1">
    <citation type="submission" date="2023-06" db="EMBL/GenBank/DDBJ databases">
        <title>Survivors Of The Sea: Transcriptome response of Skeletonema marinoi to long-term dormancy.</title>
        <authorList>
            <person name="Pinder M.I.M."/>
            <person name="Kourtchenko O."/>
            <person name="Robertson E.K."/>
            <person name="Larsson T."/>
            <person name="Maumus F."/>
            <person name="Osuna-Cruz C.M."/>
            <person name="Vancaester E."/>
            <person name="Stenow R."/>
            <person name="Vandepoele K."/>
            <person name="Ploug H."/>
            <person name="Bruchert V."/>
            <person name="Godhe A."/>
            <person name="Topel M."/>
        </authorList>
    </citation>
    <scope>NUCLEOTIDE SEQUENCE</scope>
    <source>
        <strain evidence="1">R05AC</strain>
    </source>
</reference>
<name>A0AAD8XTY8_9STRA</name>
<protein>
    <submittedName>
        <fullName evidence="1">Uncharacterized protein</fullName>
    </submittedName>
</protein>
<comment type="caution">
    <text evidence="1">The sequence shown here is derived from an EMBL/GenBank/DDBJ whole genome shotgun (WGS) entry which is preliminary data.</text>
</comment>
<organism evidence="1 2">
    <name type="scientific">Skeletonema marinoi</name>
    <dbReference type="NCBI Taxonomy" id="267567"/>
    <lineage>
        <taxon>Eukaryota</taxon>
        <taxon>Sar</taxon>
        <taxon>Stramenopiles</taxon>
        <taxon>Ochrophyta</taxon>
        <taxon>Bacillariophyta</taxon>
        <taxon>Coscinodiscophyceae</taxon>
        <taxon>Thalassiosirophycidae</taxon>
        <taxon>Thalassiosirales</taxon>
        <taxon>Skeletonemataceae</taxon>
        <taxon>Skeletonema</taxon>
        <taxon>Skeletonema marinoi-dohrnii complex</taxon>
    </lineage>
</organism>
<gene>
    <name evidence="1" type="ORF">QTG54_015771</name>
</gene>
<accession>A0AAD8XTY8</accession>
<dbReference type="EMBL" id="JATAAI010000047">
    <property type="protein sequence ID" value="KAK1733598.1"/>
    <property type="molecule type" value="Genomic_DNA"/>
</dbReference>
<keyword evidence="2" id="KW-1185">Reference proteome</keyword>
<evidence type="ECO:0000313" key="1">
    <source>
        <dbReference type="EMBL" id="KAK1733598.1"/>
    </source>
</evidence>